<feature type="compositionally biased region" description="Basic and acidic residues" evidence="8">
    <location>
        <begin position="383"/>
        <end position="403"/>
    </location>
</feature>
<dbReference type="InParanoid" id="A0A2P6N8M0"/>
<evidence type="ECO:0000256" key="7">
    <source>
        <dbReference type="ARBA" id="ARBA00023136"/>
    </source>
</evidence>
<dbReference type="EMBL" id="MDYQ01000154">
    <property type="protein sequence ID" value="PRP80292.1"/>
    <property type="molecule type" value="Genomic_DNA"/>
</dbReference>
<keyword evidence="7 9" id="KW-0472">Membrane</keyword>
<dbReference type="PANTHER" id="PTHR11051">
    <property type="entry name" value="GLYCOSYL HYDROLASE-RELATED"/>
    <property type="match status" value="1"/>
</dbReference>
<dbReference type="Gene3D" id="3.40.50.1000">
    <property type="entry name" value="HAD superfamily/HAD-like"/>
    <property type="match status" value="1"/>
</dbReference>
<dbReference type="GO" id="GO:0004555">
    <property type="term" value="F:alpha,alpha-trehalase activity"/>
    <property type="evidence" value="ECO:0007669"/>
    <property type="project" value="UniProtKB-EC"/>
</dbReference>
<dbReference type="InterPro" id="IPR023214">
    <property type="entry name" value="HAD_sf"/>
</dbReference>
<evidence type="ECO:0000256" key="5">
    <source>
        <dbReference type="ARBA" id="ARBA00022692"/>
    </source>
</evidence>
<feature type="transmembrane region" description="Helical" evidence="9">
    <location>
        <begin position="221"/>
        <end position="244"/>
    </location>
</feature>
<feature type="domain" description="Glycoside hydrolase family 65 N-terminal" evidence="11">
    <location>
        <begin position="731"/>
        <end position="980"/>
    </location>
</feature>
<dbReference type="InterPro" id="IPR008928">
    <property type="entry name" value="6-hairpin_glycosidase_sf"/>
</dbReference>
<dbReference type="GO" id="GO:0016020">
    <property type="term" value="C:membrane"/>
    <property type="evidence" value="ECO:0007669"/>
    <property type="project" value="UniProtKB-SubCell"/>
</dbReference>
<dbReference type="InterPro" id="IPR037018">
    <property type="entry name" value="GH65_N"/>
</dbReference>
<dbReference type="SUPFAM" id="SSF56784">
    <property type="entry name" value="HAD-like"/>
    <property type="match status" value="1"/>
</dbReference>
<dbReference type="STRING" id="1890364.A0A2P6N8M0"/>
<keyword evidence="13" id="KW-1185">Reference proteome</keyword>
<dbReference type="InterPro" id="IPR012341">
    <property type="entry name" value="6hp_glycosidase-like_sf"/>
</dbReference>
<dbReference type="GO" id="GO:0015267">
    <property type="term" value="F:channel activity"/>
    <property type="evidence" value="ECO:0007669"/>
    <property type="project" value="InterPro"/>
</dbReference>
<keyword evidence="5 9" id="KW-0812">Transmembrane</keyword>
<feature type="compositionally biased region" description="Basic and acidic residues" evidence="8">
    <location>
        <begin position="411"/>
        <end position="423"/>
    </location>
</feature>
<feature type="transmembrane region" description="Helical" evidence="9">
    <location>
        <begin position="100"/>
        <end position="122"/>
    </location>
</feature>
<comment type="similarity">
    <text evidence="3">Belongs to the HAD-like hydrolase superfamily. CbbY/CbbZ/Gph/YieH family.</text>
</comment>
<reference evidence="12 13" key="1">
    <citation type="journal article" date="2018" name="Genome Biol. Evol.">
        <title>Multiple Roots of Fruiting Body Formation in Amoebozoa.</title>
        <authorList>
            <person name="Hillmann F."/>
            <person name="Forbes G."/>
            <person name="Novohradska S."/>
            <person name="Ferling I."/>
            <person name="Riege K."/>
            <person name="Groth M."/>
            <person name="Westermann M."/>
            <person name="Marz M."/>
            <person name="Spaller T."/>
            <person name="Winckler T."/>
            <person name="Schaap P."/>
            <person name="Glockner G."/>
        </authorList>
    </citation>
    <scope>NUCLEOTIDE SEQUENCE [LARGE SCALE GENOMIC DNA]</scope>
    <source>
        <strain evidence="12 13">Jena</strain>
    </source>
</reference>
<dbReference type="InterPro" id="IPR005196">
    <property type="entry name" value="Glyco_hydro_65_N"/>
</dbReference>
<dbReference type="InterPro" id="IPR006439">
    <property type="entry name" value="HAD-SF_hydro_IA"/>
</dbReference>
<dbReference type="NCBIfam" id="TIGR02009">
    <property type="entry name" value="PGMB-YQAB-SF"/>
    <property type="match status" value="1"/>
</dbReference>
<evidence type="ECO:0000259" key="10">
    <source>
        <dbReference type="Pfam" id="PF03632"/>
    </source>
</evidence>
<evidence type="ECO:0000256" key="6">
    <source>
        <dbReference type="ARBA" id="ARBA00022989"/>
    </source>
</evidence>
<dbReference type="InterPro" id="IPR036412">
    <property type="entry name" value="HAD-like_sf"/>
</dbReference>
<accession>A0A2P6N8M0</accession>
<comment type="catalytic activity">
    <reaction evidence="1">
        <text>alpha,alpha-trehalose + H2O = alpha-D-glucose + beta-D-glucose</text>
        <dbReference type="Rhea" id="RHEA:32675"/>
        <dbReference type="ChEBI" id="CHEBI:15377"/>
        <dbReference type="ChEBI" id="CHEBI:15903"/>
        <dbReference type="ChEBI" id="CHEBI:16551"/>
        <dbReference type="ChEBI" id="CHEBI:17925"/>
        <dbReference type="EC" id="3.2.1.28"/>
    </reaction>
</comment>
<dbReference type="PRINTS" id="PR00783">
    <property type="entry name" value="MINTRINSICP"/>
</dbReference>
<feature type="region of interest" description="Disordered" evidence="8">
    <location>
        <begin position="360"/>
        <end position="423"/>
    </location>
</feature>
<feature type="region of interest" description="Disordered" evidence="8">
    <location>
        <begin position="1577"/>
        <end position="1599"/>
    </location>
</feature>
<dbReference type="SFLD" id="SFLDS00003">
    <property type="entry name" value="Haloacid_Dehalogenase"/>
    <property type="match status" value="1"/>
</dbReference>
<dbReference type="InterPro" id="IPR011013">
    <property type="entry name" value="Gal_mutarotase_sf_dom"/>
</dbReference>
<dbReference type="Pfam" id="PF00230">
    <property type="entry name" value="MIP"/>
    <property type="match status" value="1"/>
</dbReference>
<feature type="transmembrane region" description="Helical" evidence="9">
    <location>
        <begin position="265"/>
        <end position="285"/>
    </location>
</feature>
<dbReference type="Gene3D" id="2.70.98.40">
    <property type="entry name" value="Glycoside hydrolase, family 65, N-terminal domain"/>
    <property type="match status" value="1"/>
</dbReference>
<feature type="domain" description="Glycoside hydrolase family 65 central catalytic" evidence="10">
    <location>
        <begin position="1088"/>
        <end position="1480"/>
    </location>
</feature>
<dbReference type="Pfam" id="PF03636">
    <property type="entry name" value="Glyco_hydro_65N"/>
    <property type="match status" value="1"/>
</dbReference>
<name>A0A2P6N8M0_9EUKA</name>
<dbReference type="Pfam" id="PF03632">
    <property type="entry name" value="Glyco_hydro_65m"/>
    <property type="match status" value="1"/>
</dbReference>
<keyword evidence="6 9" id="KW-1133">Transmembrane helix</keyword>
<evidence type="ECO:0000256" key="8">
    <source>
        <dbReference type="SAM" id="MobiDB-lite"/>
    </source>
</evidence>
<dbReference type="Gene3D" id="1.50.10.10">
    <property type="match status" value="1"/>
</dbReference>
<dbReference type="Gene3D" id="2.60.420.10">
    <property type="entry name" value="Maltose phosphorylase, domain 3"/>
    <property type="match status" value="1"/>
</dbReference>
<dbReference type="OrthoDB" id="40579at2759"/>
<evidence type="ECO:0000259" key="11">
    <source>
        <dbReference type="Pfam" id="PF03636"/>
    </source>
</evidence>
<organism evidence="12 13">
    <name type="scientific">Planoprotostelium fungivorum</name>
    <dbReference type="NCBI Taxonomy" id="1890364"/>
    <lineage>
        <taxon>Eukaryota</taxon>
        <taxon>Amoebozoa</taxon>
        <taxon>Evosea</taxon>
        <taxon>Variosea</taxon>
        <taxon>Cavosteliida</taxon>
        <taxon>Cavosteliaceae</taxon>
        <taxon>Planoprotostelium</taxon>
    </lineage>
</organism>
<comment type="subcellular location">
    <subcellularLocation>
        <location evidence="2">Membrane</location>
        <topology evidence="2">Multi-pass membrane protein</topology>
    </subcellularLocation>
</comment>
<evidence type="ECO:0000313" key="12">
    <source>
        <dbReference type="EMBL" id="PRP80292.1"/>
    </source>
</evidence>
<protein>
    <submittedName>
        <fullName evidence="12">Trehalose-6-phosphate phosphatase</fullName>
    </submittedName>
</protein>
<comment type="similarity">
    <text evidence="4">Belongs to the glycosyl hydrolase 65 family.</text>
</comment>
<dbReference type="NCBIfam" id="TIGR01509">
    <property type="entry name" value="HAD-SF-IA-v3"/>
    <property type="match status" value="1"/>
</dbReference>
<dbReference type="InterPro" id="IPR023198">
    <property type="entry name" value="PGP-like_dom2"/>
</dbReference>
<dbReference type="InterPro" id="IPR023271">
    <property type="entry name" value="Aquaporin-like"/>
</dbReference>
<dbReference type="Gene3D" id="1.10.150.240">
    <property type="entry name" value="Putative phosphatase, domain 2"/>
    <property type="match status" value="1"/>
</dbReference>
<evidence type="ECO:0000256" key="1">
    <source>
        <dbReference type="ARBA" id="ARBA00001576"/>
    </source>
</evidence>
<gene>
    <name evidence="12" type="ORF">PROFUN_11770</name>
</gene>
<dbReference type="SFLD" id="SFLDG01129">
    <property type="entry name" value="C1.5:_HAD__Beta-PGM__Phosphata"/>
    <property type="match status" value="1"/>
</dbReference>
<sequence length="1599" mass="181399">MKSSVDVVPGLDDNINPPQQMEDAYNHSGRKSEEKAGLLQRQTLSGGPGIVLKPQEGFFSALSSERAWENFWRAVVGEFIGTFLLMYVGMSAIYAQTELLYVVMTWTTIIPILITVFGKISGAFFNPSVTLVFCVLGDVKPIKAFFCVIAQLLGACAACSVLLYMWPMVDRVPYYQGCTTITGGVYRGFINEVAITFIQIFLILSLTRSQGAGEPQFPHNIIAPFGIAAIIFSCIMIGAGPSGASMNPARSFAPALVAGYWKDQWVYWVGPTMGALLGLILWHLFVKPPDKEVPQPAASIKMRRNSFLDAGSEPMKELTSFFSTFCEVQSFFESELSCRILGSRACQDYIPEIPPKAEISIKNTSTIQAHRTTHKTTPTEDPEDKKEARSGAKTTPEKTEEVKAPSSKANTGKEKVPNGEIRAKDANSAQIAAAIAKPTVLRNSCSTDAESLKTLDEQVKKNLEEPTDGSYVEKLRYEACVFDLDGVITESATVHRAAWKKLFDAFLKEKGDKKEFSDEDYRKYVDGLPRYDGVEKFLESRKLTLPRGKKTDGPGFDTVCSLGNMKDGYFNETLQKDGVKAYPGSVALLQDLKEKGVKTAVASSSRSCQKVLQVAGIEHLFDVRVDGTTVDALGLKGKPAPDIFLKACEVLGAHPDLSIVFEDALGGVHAGYKGNFGLVVGIDRGGNREGLLENGAELVVDDLDKLNIWLLNDSFPMRETDWTLHLDYNTEPKQKRLSQTLSTLGNGYFATLGAPEESMPKEEKERYAGTYLAGGYNRVTTQIKDKKIETEEFVNLPDWTRLTWKLKDSNEWFTQQGKYKIEREDVRLNIKLGVLVRKAKIRTPEGERMTINSQRLVHMGKPHVAVIKYSISSESYEGPITLRSSLIGSVRNRGASRYAEITDKHWNIVEKGTFQTGGTQSIYLTAQTNGTRLLVSWAARTRLYLGTNQIEPKSIQVVEDEEDIHQDITFDIAQGQSIVATLFTTRDRGILDPQEAAQTEMISQEKERTRYYTLLSTQEMMRESYWKNFELSIQMDGQETHDTVEEEEEKSQQLRRVGKERLYGVRHSHMVNRYNEDELSQDLQFILRFNLFHLSQNCNTNISGGDASIPARGLTGESYRGHIFWDEIFVTKALLGKSADIAKTLLWYRYYRLPAARVIAREMGRNGACYPWQSGSSGREETSRIHFNYVSNEWYPDLSWHQRHVNIAIFYNFYQYAMHTDDSIFTLLYGSEVMIEIARFWSSMCEFNEKTGRYDIKHVMGPDEFHEKYPNAPVEEAGVTNNAYTNIMVSWLMDKTLELLEQLPVLRTKELRKQFNISDDELKKWKHITQRLTVVFHEDLIISQFEGYDQLKELDWEEYRQKYKNIGRIDLILKAEKDSSDNYKLAKQADTVMLFYLLSHEERMGYAYSIDLIYKTIRYYFDRCTHGSTLSLVVYSYVLYPFNPEEAWHMYKQFVASDVVDVQGGSSAEGIHVVPMAASYNMLYYQILGIEPKDSVLTINPRLPKEMIRIKTQYIYGGKMAQFDVDHNQLKVTVKGSANRKPMTIQYGKHKYEIEEGSSAQFHIDRHVQEAKSMKCAHREDKLRIPEKQQEQHEKVSTK</sequence>
<feature type="transmembrane region" description="Helical" evidence="9">
    <location>
        <begin position="142"/>
        <end position="164"/>
    </location>
</feature>
<feature type="compositionally biased region" description="Polar residues" evidence="8">
    <location>
        <begin position="361"/>
        <end position="370"/>
    </location>
</feature>
<dbReference type="Proteomes" id="UP000241769">
    <property type="component" value="Unassembled WGS sequence"/>
</dbReference>
<dbReference type="InterPro" id="IPR000425">
    <property type="entry name" value="MIP"/>
</dbReference>
<proteinExistence type="inferred from homology"/>
<feature type="transmembrane region" description="Helical" evidence="9">
    <location>
        <begin position="185"/>
        <end position="206"/>
    </location>
</feature>
<dbReference type="SUPFAM" id="SSF74650">
    <property type="entry name" value="Galactose mutarotase-like"/>
    <property type="match status" value="1"/>
</dbReference>
<dbReference type="GO" id="GO:0005975">
    <property type="term" value="P:carbohydrate metabolic process"/>
    <property type="evidence" value="ECO:0007669"/>
    <property type="project" value="InterPro"/>
</dbReference>
<dbReference type="Pfam" id="PF00702">
    <property type="entry name" value="Hydrolase"/>
    <property type="match status" value="1"/>
</dbReference>
<dbReference type="GO" id="GO:0030246">
    <property type="term" value="F:carbohydrate binding"/>
    <property type="evidence" value="ECO:0007669"/>
    <property type="project" value="InterPro"/>
</dbReference>
<dbReference type="SUPFAM" id="SSF81338">
    <property type="entry name" value="Aquaporin-like"/>
    <property type="match status" value="1"/>
</dbReference>
<evidence type="ECO:0000256" key="9">
    <source>
        <dbReference type="SAM" id="Phobius"/>
    </source>
</evidence>
<evidence type="ECO:0000313" key="13">
    <source>
        <dbReference type="Proteomes" id="UP000241769"/>
    </source>
</evidence>
<evidence type="ECO:0000256" key="4">
    <source>
        <dbReference type="ARBA" id="ARBA00006768"/>
    </source>
</evidence>
<dbReference type="SUPFAM" id="SSF48208">
    <property type="entry name" value="Six-hairpin glycosidases"/>
    <property type="match status" value="1"/>
</dbReference>
<comment type="caution">
    <text evidence="12">The sequence shown here is derived from an EMBL/GenBank/DDBJ whole genome shotgun (WGS) entry which is preliminary data.</text>
</comment>
<dbReference type="InterPro" id="IPR005195">
    <property type="entry name" value="Glyco_hydro_65_M"/>
</dbReference>
<evidence type="ECO:0000256" key="3">
    <source>
        <dbReference type="ARBA" id="ARBA00006171"/>
    </source>
</evidence>
<dbReference type="PANTHER" id="PTHR11051:SF8">
    <property type="entry name" value="PROTEIN-GLUCOSYLGALACTOSYLHYDROXYLYSINE GLUCOSIDASE"/>
    <property type="match status" value="1"/>
</dbReference>
<feature type="transmembrane region" description="Helical" evidence="9">
    <location>
        <begin position="71"/>
        <end position="88"/>
    </location>
</feature>
<dbReference type="InterPro" id="IPR010976">
    <property type="entry name" value="B-phosphoglucomutase_hydrolase"/>
</dbReference>
<feature type="region of interest" description="Disordered" evidence="8">
    <location>
        <begin position="1"/>
        <end position="27"/>
    </location>
</feature>
<evidence type="ECO:0000256" key="2">
    <source>
        <dbReference type="ARBA" id="ARBA00004141"/>
    </source>
</evidence>
<dbReference type="Gene3D" id="1.20.1080.10">
    <property type="entry name" value="Glycerol uptake facilitator protein"/>
    <property type="match status" value="1"/>
</dbReference>